<keyword evidence="3" id="KW-0560">Oxidoreductase</keyword>
<feature type="domain" description="4Fe-4S ferredoxin-type" evidence="6">
    <location>
        <begin position="43"/>
        <end position="73"/>
    </location>
</feature>
<sequence length="436" mass="48515">MHLVGAPINFFTRSLEARGTLPTPTDLETAEVFGASRVQDFTQRQLLDGYACAVCGRCTDVCPANISGKILSPMHIVENLKEHTLETAPGVIAGEDEQAEKPLIGRWIQEEALWDCLTCGACVEECPVGVEHISTIIDMRRFLVMEKAEMPETAMNALISMEQRGHPWRGTTYTRTDWAEGLDIPLLADHPEAEVLFWVGCTAALEQRSQNVARSMASVLKRAGVDFAILGMEEGCTGDPARRMGNEYLYQIMAQQNIDTLNSYNVKKVVTICPHCFNTIKNEYPHLGGDFEVLHYSEFVAELITDGRIKPLVEINTTLAYHDSCYLGRHNGIYDQPRQIAEAIPGLKLVEMERCRNQGFCCGAGGGHMWMEESRGSRVNHVRTDQYLETEADTVGVSCPFCLQMFEEGIGTKEVQDTRRAKDLLEILDESLGSGD</sequence>
<proteinExistence type="predicted"/>
<dbReference type="GO" id="GO:0005886">
    <property type="term" value="C:plasma membrane"/>
    <property type="evidence" value="ECO:0007669"/>
    <property type="project" value="TreeGrafter"/>
</dbReference>
<dbReference type="InterPro" id="IPR051460">
    <property type="entry name" value="HdrC_iron-sulfur_subunit"/>
</dbReference>
<evidence type="ECO:0000256" key="1">
    <source>
        <dbReference type="ARBA" id="ARBA00022485"/>
    </source>
</evidence>
<dbReference type="SUPFAM" id="SSF46548">
    <property type="entry name" value="alpha-helical ferredoxin"/>
    <property type="match status" value="1"/>
</dbReference>
<feature type="domain" description="4Fe-4S ferredoxin-type" evidence="6">
    <location>
        <begin position="105"/>
        <end position="136"/>
    </location>
</feature>
<evidence type="ECO:0000313" key="8">
    <source>
        <dbReference type="Proteomes" id="UP001174909"/>
    </source>
</evidence>
<dbReference type="GO" id="GO:0016491">
    <property type="term" value="F:oxidoreductase activity"/>
    <property type="evidence" value="ECO:0007669"/>
    <property type="project" value="UniProtKB-KW"/>
</dbReference>
<keyword evidence="5" id="KW-0411">Iron-sulfur</keyword>
<dbReference type="InterPro" id="IPR017896">
    <property type="entry name" value="4Fe4S_Fe-S-bd"/>
</dbReference>
<dbReference type="PANTHER" id="PTHR43255:SF1">
    <property type="entry name" value="IRON-SULFUR-BINDING OXIDOREDUCTASE FADF-RELATED"/>
    <property type="match status" value="1"/>
</dbReference>
<dbReference type="Gene3D" id="1.10.1060.10">
    <property type="entry name" value="Alpha-helical ferredoxin"/>
    <property type="match status" value="1"/>
</dbReference>
<gene>
    <name evidence="7" type="ORF">GBAR_LOCUS21060</name>
</gene>
<dbReference type="EMBL" id="CASHTH010002955">
    <property type="protein sequence ID" value="CAI8037646.1"/>
    <property type="molecule type" value="Genomic_DNA"/>
</dbReference>
<dbReference type="PANTHER" id="PTHR43255">
    <property type="entry name" value="IRON-SULFUR-BINDING OXIDOREDUCTASE FADF-RELATED-RELATED"/>
    <property type="match status" value="1"/>
</dbReference>
<dbReference type="Proteomes" id="UP001174909">
    <property type="component" value="Unassembled WGS sequence"/>
</dbReference>
<evidence type="ECO:0000256" key="3">
    <source>
        <dbReference type="ARBA" id="ARBA00023002"/>
    </source>
</evidence>
<protein>
    <submittedName>
        <fullName evidence="7">Probable iron-sulfur-binding oxidoreductase FadF</fullName>
    </submittedName>
</protein>
<evidence type="ECO:0000256" key="4">
    <source>
        <dbReference type="ARBA" id="ARBA00023004"/>
    </source>
</evidence>
<dbReference type="InterPro" id="IPR004017">
    <property type="entry name" value="Cys_rich_dom"/>
</dbReference>
<name>A0AA35X2P6_GEOBA</name>
<comment type="caution">
    <text evidence="7">The sequence shown here is derived from an EMBL/GenBank/DDBJ whole genome shotgun (WGS) entry which is preliminary data.</text>
</comment>
<keyword evidence="2" id="KW-0479">Metal-binding</keyword>
<evidence type="ECO:0000259" key="6">
    <source>
        <dbReference type="PROSITE" id="PS51379"/>
    </source>
</evidence>
<evidence type="ECO:0000313" key="7">
    <source>
        <dbReference type="EMBL" id="CAI8037646.1"/>
    </source>
</evidence>
<dbReference type="PROSITE" id="PS00198">
    <property type="entry name" value="4FE4S_FER_1"/>
    <property type="match status" value="1"/>
</dbReference>
<accession>A0AA35X2P6</accession>
<dbReference type="GO" id="GO:0046872">
    <property type="term" value="F:metal ion binding"/>
    <property type="evidence" value="ECO:0007669"/>
    <property type="project" value="UniProtKB-KW"/>
</dbReference>
<evidence type="ECO:0000256" key="2">
    <source>
        <dbReference type="ARBA" id="ARBA00022723"/>
    </source>
</evidence>
<keyword evidence="1" id="KW-0004">4Fe-4S</keyword>
<dbReference type="Pfam" id="PF02754">
    <property type="entry name" value="CCG"/>
    <property type="match status" value="2"/>
</dbReference>
<dbReference type="GO" id="GO:0051539">
    <property type="term" value="F:4 iron, 4 sulfur cluster binding"/>
    <property type="evidence" value="ECO:0007669"/>
    <property type="project" value="UniProtKB-KW"/>
</dbReference>
<evidence type="ECO:0000256" key="5">
    <source>
        <dbReference type="ARBA" id="ARBA00023014"/>
    </source>
</evidence>
<dbReference type="PROSITE" id="PS51379">
    <property type="entry name" value="4FE4S_FER_2"/>
    <property type="match status" value="2"/>
</dbReference>
<dbReference type="InterPro" id="IPR009051">
    <property type="entry name" value="Helical_ferredxn"/>
</dbReference>
<dbReference type="AlphaFoldDB" id="A0AA35X2P6"/>
<organism evidence="7 8">
    <name type="scientific">Geodia barretti</name>
    <name type="common">Barrett's horny sponge</name>
    <dbReference type="NCBI Taxonomy" id="519541"/>
    <lineage>
        <taxon>Eukaryota</taxon>
        <taxon>Metazoa</taxon>
        <taxon>Porifera</taxon>
        <taxon>Demospongiae</taxon>
        <taxon>Heteroscleromorpha</taxon>
        <taxon>Tetractinellida</taxon>
        <taxon>Astrophorina</taxon>
        <taxon>Geodiidae</taxon>
        <taxon>Geodia</taxon>
    </lineage>
</organism>
<dbReference type="InterPro" id="IPR017900">
    <property type="entry name" value="4Fe4S_Fe_S_CS"/>
</dbReference>
<reference evidence="7" key="1">
    <citation type="submission" date="2023-03" db="EMBL/GenBank/DDBJ databases">
        <authorList>
            <person name="Steffen K."/>
            <person name="Cardenas P."/>
        </authorList>
    </citation>
    <scope>NUCLEOTIDE SEQUENCE</scope>
</reference>
<keyword evidence="4" id="KW-0408">Iron</keyword>
<keyword evidence="8" id="KW-1185">Reference proteome</keyword>
<dbReference type="Pfam" id="PF13237">
    <property type="entry name" value="Fer4_10"/>
    <property type="match status" value="1"/>
</dbReference>